<sequence length="440" mass="49091">MSVSITMGGSFLSTDPAEHDTHTIAIDGVTIEWGTEKFLDEYRPMVAKFDVILPRDPREVSASIRSGDIFSEDVMIYDGSTIIFRGKIRKIRPWLHSKKNDDRQWRMTLTCTDATTDLTMYPKGDFAKGWLEIPLASALSQLEGFVKDPTHVQSLIPPKGGQSTNVRVSSPDENPRQARTWLQRLYSSYAGFSYSYDPTTASIRVRPNPAAVVEWGLTKYGGGLSPAHIGYTVLDGDAVDSAKTIDLEADDLSVDAIDCVLTPVHTVGRIIVESYRRDKTEPVKEQFTFPGWGKSQITVHSVASSASKDIATRVFETYRTVQREPAHPDITYHLPDTEKDADTRTWWLRTFADARIARVKSSELAWWLAGEGSEPDLISPIGGTMRYRGGKGWDITLHVIFASRGTLPPAKIRELGEVKYYDMHSDVTLADLGKLTTKKD</sequence>
<feature type="region of interest" description="Disordered" evidence="1">
    <location>
        <begin position="154"/>
        <end position="174"/>
    </location>
</feature>
<dbReference type="Proteomes" id="UP000423525">
    <property type="component" value="Chromosome"/>
</dbReference>
<protein>
    <recommendedName>
        <fullName evidence="4">Phage tail protein</fullName>
    </recommendedName>
</protein>
<reference evidence="2 3" key="1">
    <citation type="submission" date="2019-11" db="EMBL/GenBank/DDBJ databases">
        <authorList>
            <person name="Brisse S."/>
        </authorList>
    </citation>
    <scope>NUCLEOTIDE SEQUENCE [LARGE SCALE GENOMIC DNA]</scope>
    <source>
        <strain evidence="2">FRC0190</strain>
    </source>
</reference>
<accession>A0A6I8MH66</accession>
<organism evidence="2 3">
    <name type="scientific">Corynebacterium rouxii</name>
    <dbReference type="NCBI Taxonomy" id="2719119"/>
    <lineage>
        <taxon>Bacteria</taxon>
        <taxon>Bacillati</taxon>
        <taxon>Actinomycetota</taxon>
        <taxon>Actinomycetes</taxon>
        <taxon>Mycobacteriales</taxon>
        <taxon>Corynebacteriaceae</taxon>
        <taxon>Corynebacterium</taxon>
    </lineage>
</organism>
<evidence type="ECO:0008006" key="4">
    <source>
        <dbReference type="Google" id="ProtNLM"/>
    </source>
</evidence>
<dbReference type="AlphaFoldDB" id="A0A6I8MH66"/>
<feature type="compositionally biased region" description="Polar residues" evidence="1">
    <location>
        <begin position="161"/>
        <end position="172"/>
    </location>
</feature>
<dbReference type="RefSeq" id="WP_155873825.1">
    <property type="nucleotide sequence ID" value="NZ_CP168248.1"/>
</dbReference>
<evidence type="ECO:0000313" key="3">
    <source>
        <dbReference type="Proteomes" id="UP000423525"/>
    </source>
</evidence>
<dbReference type="EMBL" id="LR738855">
    <property type="protein sequence ID" value="VZH85931.1"/>
    <property type="molecule type" value="Genomic_DNA"/>
</dbReference>
<proteinExistence type="predicted"/>
<gene>
    <name evidence="2" type="ORF">FRC0190_01863</name>
</gene>
<name>A0A6I8MH66_9CORY</name>
<dbReference type="KEGG" id="crf:FRC0190_01863"/>
<evidence type="ECO:0000256" key="1">
    <source>
        <dbReference type="SAM" id="MobiDB-lite"/>
    </source>
</evidence>
<evidence type="ECO:0000313" key="2">
    <source>
        <dbReference type="EMBL" id="VZH85931.1"/>
    </source>
</evidence>